<dbReference type="PANTHER" id="PTHR43110:SF1">
    <property type="entry name" value="THIOL PEROXIDASE"/>
    <property type="match status" value="1"/>
</dbReference>
<dbReference type="Pfam" id="PF00578">
    <property type="entry name" value="AhpC-TSA"/>
    <property type="match status" value="1"/>
</dbReference>
<dbReference type="PANTHER" id="PTHR43110">
    <property type="entry name" value="THIOL PEROXIDASE"/>
    <property type="match status" value="1"/>
</dbReference>
<gene>
    <name evidence="8" type="ORF">LCY76_17775</name>
</gene>
<accession>A0A9X1XCZ0</accession>
<sequence length="166" mass="19220">MPKFQLGDQAPDFTAVTAEGESFHFYDHLKTDDRFHLLVFFRGEWCPVCNEQLQDLEKHKETFRELNTHILAISTDETANLAKMKQSSTLSFPVLSDKDQEVIKAYGVYYHDDTYYDDHGSHGEPAVFLVDPQKRILYLSVQTGPFGRPSAEDLRKTIKYIQKTLR</sequence>
<evidence type="ECO:0000256" key="6">
    <source>
        <dbReference type="PIRSR" id="PIRSR000239-1"/>
    </source>
</evidence>
<evidence type="ECO:0000256" key="5">
    <source>
        <dbReference type="ARBA" id="ARBA00023284"/>
    </source>
</evidence>
<feature type="active site" description="Cysteine sulfenic acid (-SOH) intermediate; for peroxidase activity" evidence="6">
    <location>
        <position position="49"/>
    </location>
</feature>
<organism evidence="8 9">
    <name type="scientific">Fictibacillus marinisediminis</name>
    <dbReference type="NCBI Taxonomy" id="2878389"/>
    <lineage>
        <taxon>Bacteria</taxon>
        <taxon>Bacillati</taxon>
        <taxon>Bacillota</taxon>
        <taxon>Bacilli</taxon>
        <taxon>Bacillales</taxon>
        <taxon>Fictibacillaceae</taxon>
        <taxon>Fictibacillus</taxon>
    </lineage>
</organism>
<name>A0A9X1XCZ0_9BACL</name>
<dbReference type="SUPFAM" id="SSF52833">
    <property type="entry name" value="Thioredoxin-like"/>
    <property type="match status" value="1"/>
</dbReference>
<evidence type="ECO:0000256" key="1">
    <source>
        <dbReference type="ARBA" id="ARBA00022559"/>
    </source>
</evidence>
<dbReference type="Proteomes" id="UP001139011">
    <property type="component" value="Unassembled WGS sequence"/>
</dbReference>
<dbReference type="EMBL" id="JAIWJX010000002">
    <property type="protein sequence ID" value="MCK6258426.1"/>
    <property type="molecule type" value="Genomic_DNA"/>
</dbReference>
<keyword evidence="1" id="KW-0575">Peroxidase</keyword>
<reference evidence="8" key="1">
    <citation type="submission" date="2021-09" db="EMBL/GenBank/DDBJ databases">
        <title>Genome analysis of Fictibacillus sp. KIGAM418 isolated from marine sediment.</title>
        <authorList>
            <person name="Seo M.-J."/>
            <person name="Cho E.-S."/>
            <person name="Hwang C.Y."/>
        </authorList>
    </citation>
    <scope>NUCLEOTIDE SEQUENCE</scope>
    <source>
        <strain evidence="8">KIGAM418</strain>
    </source>
</reference>
<dbReference type="InterPro" id="IPR050455">
    <property type="entry name" value="Tpx_Peroxidase_subfamily"/>
</dbReference>
<dbReference type="RefSeq" id="WP_175501774.1">
    <property type="nucleotide sequence ID" value="NZ_JAIWJX010000002.1"/>
</dbReference>
<evidence type="ECO:0000259" key="7">
    <source>
        <dbReference type="PROSITE" id="PS51352"/>
    </source>
</evidence>
<dbReference type="GO" id="GO:0004601">
    <property type="term" value="F:peroxidase activity"/>
    <property type="evidence" value="ECO:0007669"/>
    <property type="project" value="UniProtKB-KW"/>
</dbReference>
<keyword evidence="3" id="KW-0560">Oxidoreductase</keyword>
<keyword evidence="9" id="KW-1185">Reference proteome</keyword>
<evidence type="ECO:0000256" key="4">
    <source>
        <dbReference type="ARBA" id="ARBA00023157"/>
    </source>
</evidence>
<dbReference type="Gene3D" id="3.40.30.10">
    <property type="entry name" value="Glutaredoxin"/>
    <property type="match status" value="1"/>
</dbReference>
<dbReference type="InterPro" id="IPR013766">
    <property type="entry name" value="Thioredoxin_domain"/>
</dbReference>
<dbReference type="CDD" id="cd02970">
    <property type="entry name" value="PRX_like2"/>
    <property type="match status" value="1"/>
</dbReference>
<evidence type="ECO:0000313" key="8">
    <source>
        <dbReference type="EMBL" id="MCK6258426.1"/>
    </source>
</evidence>
<dbReference type="AlphaFoldDB" id="A0A9X1XCZ0"/>
<proteinExistence type="predicted"/>
<dbReference type="InterPro" id="IPR024706">
    <property type="entry name" value="Peroxiredoxin_AhpC-typ"/>
</dbReference>
<evidence type="ECO:0000313" key="9">
    <source>
        <dbReference type="Proteomes" id="UP001139011"/>
    </source>
</evidence>
<comment type="caution">
    <text evidence="8">The sequence shown here is derived from an EMBL/GenBank/DDBJ whole genome shotgun (WGS) entry which is preliminary data.</text>
</comment>
<protein>
    <submittedName>
        <fullName evidence="8">Peroxiredoxin family protein</fullName>
    </submittedName>
</protein>
<keyword evidence="4" id="KW-1015">Disulfide bond</keyword>
<dbReference type="PROSITE" id="PS51352">
    <property type="entry name" value="THIOREDOXIN_2"/>
    <property type="match status" value="1"/>
</dbReference>
<feature type="domain" description="Thioredoxin" evidence="7">
    <location>
        <begin position="4"/>
        <end position="163"/>
    </location>
</feature>
<dbReference type="PIRSF" id="PIRSF000239">
    <property type="entry name" value="AHPC"/>
    <property type="match status" value="1"/>
</dbReference>
<dbReference type="InterPro" id="IPR000866">
    <property type="entry name" value="AhpC/TSA"/>
</dbReference>
<dbReference type="InterPro" id="IPR036249">
    <property type="entry name" value="Thioredoxin-like_sf"/>
</dbReference>
<keyword evidence="5" id="KW-0676">Redox-active center</keyword>
<evidence type="ECO:0000256" key="3">
    <source>
        <dbReference type="ARBA" id="ARBA00023002"/>
    </source>
</evidence>
<evidence type="ECO:0000256" key="2">
    <source>
        <dbReference type="ARBA" id="ARBA00022862"/>
    </source>
</evidence>
<keyword evidence="2" id="KW-0049">Antioxidant</keyword>